<feature type="domain" description="ABC transporter" evidence="17">
    <location>
        <begin position="319"/>
        <end position="563"/>
    </location>
</feature>
<keyword evidence="7" id="KW-0547">Nucleotide-binding</keyword>
<evidence type="ECO:0000256" key="8">
    <source>
        <dbReference type="ARBA" id="ARBA00022801"/>
    </source>
</evidence>
<dbReference type="PANTHER" id="PTHR43776">
    <property type="entry name" value="TRANSPORT ATP-BINDING PROTEIN"/>
    <property type="match status" value="1"/>
</dbReference>
<evidence type="ECO:0000313" key="19">
    <source>
        <dbReference type="Proteomes" id="UP000187344"/>
    </source>
</evidence>
<evidence type="ECO:0000259" key="17">
    <source>
        <dbReference type="PROSITE" id="PS50893"/>
    </source>
</evidence>
<dbReference type="GO" id="GO:0016887">
    <property type="term" value="F:ATP hydrolysis activity"/>
    <property type="evidence" value="ECO:0007669"/>
    <property type="project" value="InterPro"/>
</dbReference>
<dbReference type="NCBIfam" id="NF008453">
    <property type="entry name" value="PRK11308.1"/>
    <property type="match status" value="2"/>
</dbReference>
<comment type="function">
    <text evidence="12">Part of the ABC transporter complex GsiABCD involved in glutathione import. Responsible for energy coupling to the transport system.</text>
</comment>
<dbReference type="NCBIfam" id="NF007739">
    <property type="entry name" value="PRK10419.1"/>
    <property type="match status" value="2"/>
</dbReference>
<dbReference type="EMBL" id="LXYT01000001">
    <property type="protein sequence ID" value="OLY43949.1"/>
    <property type="molecule type" value="Genomic_DNA"/>
</dbReference>
<organism evidence="18 19">
    <name type="scientific">Bartonella apis</name>
    <dbReference type="NCBI Taxonomy" id="1686310"/>
    <lineage>
        <taxon>Bacteria</taxon>
        <taxon>Pseudomonadati</taxon>
        <taxon>Pseudomonadota</taxon>
        <taxon>Alphaproteobacteria</taxon>
        <taxon>Hyphomicrobiales</taxon>
        <taxon>Bartonellaceae</taxon>
        <taxon>Bartonella</taxon>
    </lineage>
</organism>
<evidence type="ECO:0000256" key="10">
    <source>
        <dbReference type="ARBA" id="ARBA00022967"/>
    </source>
</evidence>
<comment type="subcellular location">
    <subcellularLocation>
        <location evidence="1">Cell inner membrane</location>
        <topology evidence="1">Peripheral membrane protein</topology>
    </subcellularLocation>
</comment>
<dbReference type="FunFam" id="3.40.50.300:FF:000016">
    <property type="entry name" value="Oligopeptide ABC transporter ATP-binding component"/>
    <property type="match status" value="2"/>
</dbReference>
<proteinExistence type="inferred from homology"/>
<dbReference type="Proteomes" id="UP000187344">
    <property type="component" value="Unassembled WGS sequence"/>
</dbReference>
<dbReference type="OrthoDB" id="9802264at2"/>
<dbReference type="CDD" id="cd03257">
    <property type="entry name" value="ABC_NikE_OppD_transporters"/>
    <property type="match status" value="2"/>
</dbReference>
<evidence type="ECO:0000256" key="1">
    <source>
        <dbReference type="ARBA" id="ARBA00004417"/>
    </source>
</evidence>
<dbReference type="Pfam" id="PF00005">
    <property type="entry name" value="ABC_tran"/>
    <property type="match status" value="2"/>
</dbReference>
<comment type="similarity">
    <text evidence="13">Belongs to the ABC transporter superfamily. Glutathione importer (TC 3.A.1.5.11) family.</text>
</comment>
<keyword evidence="5" id="KW-0997">Cell inner membrane</keyword>
<evidence type="ECO:0000256" key="2">
    <source>
        <dbReference type="ARBA" id="ARBA00011469"/>
    </source>
</evidence>
<evidence type="ECO:0000256" key="7">
    <source>
        <dbReference type="ARBA" id="ARBA00022741"/>
    </source>
</evidence>
<evidence type="ECO:0000256" key="12">
    <source>
        <dbReference type="ARBA" id="ARBA00037530"/>
    </source>
</evidence>
<protein>
    <recommendedName>
        <fullName evidence="15">Glutathione import ATP-binding protein GsiA</fullName>
        <ecNumber evidence="14">7.4.2.10</ecNumber>
    </recommendedName>
</protein>
<comment type="caution">
    <text evidence="18">The sequence shown here is derived from an EMBL/GenBank/DDBJ whole genome shotgun (WGS) entry which is preliminary data.</text>
</comment>
<reference evidence="18 19" key="1">
    <citation type="submission" date="2016-12" db="EMBL/GenBank/DDBJ databases">
        <title>Comparative genomics of Bartonella apis.</title>
        <authorList>
            <person name="Engel P."/>
        </authorList>
    </citation>
    <scope>NUCLEOTIDE SEQUENCE [LARGE SCALE GENOMIC DNA]</scope>
    <source>
        <strain evidence="18 19">PEB0149</strain>
    </source>
</reference>
<evidence type="ECO:0000256" key="4">
    <source>
        <dbReference type="ARBA" id="ARBA00022475"/>
    </source>
</evidence>
<dbReference type="InterPro" id="IPR013563">
    <property type="entry name" value="Oligopep_ABC_C"/>
</dbReference>
<dbReference type="PANTHER" id="PTHR43776:SF15">
    <property type="entry name" value="GLUTATHIONE IMPORT ATP-BINDING PROTEIN GSIA"/>
    <property type="match status" value="1"/>
</dbReference>
<feature type="domain" description="ABC transporter" evidence="17">
    <location>
        <begin position="17"/>
        <end position="270"/>
    </location>
</feature>
<evidence type="ECO:0000256" key="5">
    <source>
        <dbReference type="ARBA" id="ARBA00022519"/>
    </source>
</evidence>
<evidence type="ECO:0000256" key="6">
    <source>
        <dbReference type="ARBA" id="ARBA00022737"/>
    </source>
</evidence>
<sequence length="633" mass="69744">MSEEKRLVNLDAPLLNVKGLDVDFKTEDGNFRAVKSLDFSVNAGETLAIVGESGSGKSVTSLSIMRLIEFGGGKISSGEVLFNDKSAVRDLTKLSQSQMNSVRGKNIAMIFQEPMTSLNPVFTIGDQIGEAIRLHQGGTHKEVRQEALAMLEKVRIPDAKGLLDRHPHQLSGGMRQRVMIAMALACRPQLLIADEPTTALDVTIQAQILRLIRMLQDELGMGVVFITHDMGVVAEVADRVLVMCRGDKIEEGTSNEIFKHPKRPYTQALLAAVPQLGALANEKLPRPFDIREPGKDAVEALPQDTVKLDDVVLDVKKLVTRYDVKKNFFGKVTGRVHAAEQVSFSIKAGETLALVGESGCGKSTVGRTIMQLTEPRSGEILLHGRDILKMDNAERHKIRQNIQYVFQDPFASLDPRLTVGFSIAEPLLTHKLVPSNKVDERVQELLQAVGLPPHVARRYPHEFSGGQRQRLCIARALACGPELLIADEAVAALDVSIQAQIVNLLMDLQRKLGLSYLFISHDMAVVERISHRVAVMYLGQIVEIGPRQAVFNHPLHPYTQRLLAAVPIADPARRFIKRPLIEGEVPSPVRVPGDEPLVEPLVEVEPEHFVACHPVGIFERVEQSGLLFEGEGK</sequence>
<dbReference type="GO" id="GO:0015833">
    <property type="term" value="P:peptide transport"/>
    <property type="evidence" value="ECO:0007669"/>
    <property type="project" value="InterPro"/>
</dbReference>
<dbReference type="GO" id="GO:0005524">
    <property type="term" value="F:ATP binding"/>
    <property type="evidence" value="ECO:0007669"/>
    <property type="project" value="UniProtKB-KW"/>
</dbReference>
<dbReference type="NCBIfam" id="TIGR01727">
    <property type="entry name" value="oligo_HPY"/>
    <property type="match status" value="1"/>
</dbReference>
<keyword evidence="11" id="KW-0472">Membrane</keyword>
<keyword evidence="6" id="KW-0677">Repeat</keyword>
<keyword evidence="3" id="KW-0813">Transport</keyword>
<name>A0A1R0FAM1_9HYPH</name>
<evidence type="ECO:0000256" key="15">
    <source>
        <dbReference type="ARBA" id="ARBA00041187"/>
    </source>
</evidence>
<dbReference type="Gene3D" id="3.40.50.300">
    <property type="entry name" value="P-loop containing nucleotide triphosphate hydrolases"/>
    <property type="match status" value="2"/>
</dbReference>
<dbReference type="InterPro" id="IPR017871">
    <property type="entry name" value="ABC_transporter-like_CS"/>
</dbReference>
<evidence type="ECO:0000256" key="3">
    <source>
        <dbReference type="ARBA" id="ARBA00022448"/>
    </source>
</evidence>
<dbReference type="RefSeq" id="WP_075869121.1">
    <property type="nucleotide sequence ID" value="NZ_CAMLKB010000005.1"/>
</dbReference>
<evidence type="ECO:0000313" key="18">
    <source>
        <dbReference type="EMBL" id="OLY43949.1"/>
    </source>
</evidence>
<evidence type="ECO:0000256" key="16">
    <source>
        <dbReference type="ARBA" id="ARBA00047640"/>
    </source>
</evidence>
<keyword evidence="9 18" id="KW-0067">ATP-binding</keyword>
<comment type="subunit">
    <text evidence="2">The complex is composed of two ATP-binding proteins (GsiA), two transmembrane proteins (GsiC and GsiD) and a solute-binding protein (GsiB).</text>
</comment>
<evidence type="ECO:0000256" key="14">
    <source>
        <dbReference type="ARBA" id="ARBA00039050"/>
    </source>
</evidence>
<dbReference type="PROSITE" id="PS00211">
    <property type="entry name" value="ABC_TRANSPORTER_1"/>
    <property type="match status" value="2"/>
</dbReference>
<evidence type="ECO:0000256" key="13">
    <source>
        <dbReference type="ARBA" id="ARBA00038416"/>
    </source>
</evidence>
<keyword evidence="10" id="KW-1278">Translocase</keyword>
<dbReference type="SUPFAM" id="SSF52540">
    <property type="entry name" value="P-loop containing nucleoside triphosphate hydrolases"/>
    <property type="match status" value="2"/>
</dbReference>
<dbReference type="GO" id="GO:0055085">
    <property type="term" value="P:transmembrane transport"/>
    <property type="evidence" value="ECO:0007669"/>
    <property type="project" value="UniProtKB-ARBA"/>
</dbReference>
<dbReference type="EC" id="7.4.2.10" evidence="14"/>
<evidence type="ECO:0000256" key="9">
    <source>
        <dbReference type="ARBA" id="ARBA00022840"/>
    </source>
</evidence>
<accession>A0A1R0FAM1</accession>
<keyword evidence="4" id="KW-1003">Cell membrane</keyword>
<dbReference type="GO" id="GO:0005886">
    <property type="term" value="C:plasma membrane"/>
    <property type="evidence" value="ECO:0007669"/>
    <property type="project" value="UniProtKB-SubCell"/>
</dbReference>
<comment type="catalytic activity">
    <reaction evidence="16">
        <text>glutathione(out) + ATP + H2O = glutathione(in) + ADP + phosphate + H(+)</text>
        <dbReference type="Rhea" id="RHEA:29791"/>
        <dbReference type="ChEBI" id="CHEBI:15377"/>
        <dbReference type="ChEBI" id="CHEBI:15378"/>
        <dbReference type="ChEBI" id="CHEBI:30616"/>
        <dbReference type="ChEBI" id="CHEBI:43474"/>
        <dbReference type="ChEBI" id="CHEBI:57925"/>
        <dbReference type="ChEBI" id="CHEBI:456216"/>
        <dbReference type="EC" id="7.4.2.10"/>
    </reaction>
</comment>
<dbReference type="InterPro" id="IPR027417">
    <property type="entry name" value="P-loop_NTPase"/>
</dbReference>
<dbReference type="PROSITE" id="PS50893">
    <property type="entry name" value="ABC_TRANSPORTER_2"/>
    <property type="match status" value="2"/>
</dbReference>
<evidence type="ECO:0000256" key="11">
    <source>
        <dbReference type="ARBA" id="ARBA00023136"/>
    </source>
</evidence>
<dbReference type="GeneID" id="92991443"/>
<dbReference type="Pfam" id="PF08352">
    <property type="entry name" value="oligo_HPY"/>
    <property type="match status" value="2"/>
</dbReference>
<dbReference type="AlphaFoldDB" id="A0A1R0FAM1"/>
<keyword evidence="8" id="KW-0378">Hydrolase</keyword>
<dbReference type="InterPro" id="IPR003593">
    <property type="entry name" value="AAA+_ATPase"/>
</dbReference>
<dbReference type="SMART" id="SM00382">
    <property type="entry name" value="AAA"/>
    <property type="match status" value="2"/>
</dbReference>
<dbReference type="InterPro" id="IPR003439">
    <property type="entry name" value="ABC_transporter-like_ATP-bd"/>
</dbReference>
<dbReference type="InterPro" id="IPR050319">
    <property type="entry name" value="ABC_transp_ATP-bind"/>
</dbReference>
<gene>
    <name evidence="18" type="ORF">PEB0149_013910</name>
</gene>
<keyword evidence="19" id="KW-1185">Reference proteome</keyword>